<evidence type="ECO:0000259" key="13">
    <source>
        <dbReference type="Pfam" id="PF04452"/>
    </source>
</evidence>
<gene>
    <name evidence="14" type="primary">rsmE</name>
    <name evidence="14" type="ORF">JCM31185_04090</name>
</gene>
<evidence type="ECO:0000256" key="9">
    <source>
        <dbReference type="ARBA" id="ARBA00022691"/>
    </source>
</evidence>
<dbReference type="SUPFAM" id="SSF88697">
    <property type="entry name" value="PUA domain-like"/>
    <property type="match status" value="1"/>
</dbReference>
<comment type="similarity">
    <text evidence="2 12">Belongs to the RNA methyltransferase RsmE family.</text>
</comment>
<dbReference type="Gene3D" id="3.40.1280.10">
    <property type="match status" value="1"/>
</dbReference>
<sequence length="250" mass="27988">MQRYFLPVDFGRDKKFALDDATYHHFVQVLRAQIGQAAEFVTPTQQLFLAQLSSLDLEHHRAIMTIERQLEQTVELPIHVRLVCGLPKGDKADFITQKATELGASEIVFVKTTWSIADWRNKVAKKRQRLQTIALNAAQQAHRLMVPEVHYLDQLSQIDELPTDIGLVAWEESAKAGEQTHLAQVLTTIAEEQTLTVVFGPEGGLTPDEVTALQAVNYHPVGLGPRILRTETAPLYLLSAVSFATEMMAH</sequence>
<keyword evidence="6 12" id="KW-0698">rRNA processing</keyword>
<dbReference type="InterPro" id="IPR029028">
    <property type="entry name" value="Alpha/beta_knot_MTases"/>
</dbReference>
<comment type="subcellular location">
    <subcellularLocation>
        <location evidence="1 12">Cytoplasm</location>
    </subcellularLocation>
</comment>
<dbReference type="InterPro" id="IPR006700">
    <property type="entry name" value="RsmE"/>
</dbReference>
<dbReference type="NCBIfam" id="TIGR00046">
    <property type="entry name" value="RsmE family RNA methyltransferase"/>
    <property type="match status" value="1"/>
</dbReference>
<dbReference type="GO" id="GO:0008168">
    <property type="term" value="F:methyltransferase activity"/>
    <property type="evidence" value="ECO:0007669"/>
    <property type="project" value="UniProtKB-KW"/>
</dbReference>
<evidence type="ECO:0000256" key="12">
    <source>
        <dbReference type="PIRNR" id="PIRNR015601"/>
    </source>
</evidence>
<accession>A0ABQ5JLU1</accession>
<proteinExistence type="inferred from homology"/>
<dbReference type="CDD" id="cd18084">
    <property type="entry name" value="RsmE-like"/>
    <property type="match status" value="1"/>
</dbReference>
<keyword evidence="7 12" id="KW-0489">Methyltransferase</keyword>
<dbReference type="PANTHER" id="PTHR30027">
    <property type="entry name" value="RIBOSOMAL RNA SMALL SUBUNIT METHYLTRANSFERASE E"/>
    <property type="match status" value="1"/>
</dbReference>
<dbReference type="GO" id="GO:0032259">
    <property type="term" value="P:methylation"/>
    <property type="evidence" value="ECO:0007669"/>
    <property type="project" value="UniProtKB-KW"/>
</dbReference>
<evidence type="ECO:0000256" key="2">
    <source>
        <dbReference type="ARBA" id="ARBA00005528"/>
    </source>
</evidence>
<dbReference type="PANTHER" id="PTHR30027:SF3">
    <property type="entry name" value="16S RRNA (URACIL(1498)-N(3))-METHYLTRANSFERASE"/>
    <property type="match status" value="1"/>
</dbReference>
<dbReference type="Proteomes" id="UP001628078">
    <property type="component" value="Unassembled WGS sequence"/>
</dbReference>
<evidence type="ECO:0000256" key="6">
    <source>
        <dbReference type="ARBA" id="ARBA00022552"/>
    </source>
</evidence>
<feature type="domain" description="Ribosomal RNA small subunit methyltransferase E methyltransferase" evidence="13">
    <location>
        <begin position="75"/>
        <end position="241"/>
    </location>
</feature>
<comment type="caution">
    <text evidence="14">The sequence shown here is derived from an EMBL/GenBank/DDBJ whole genome shotgun (WGS) entry which is preliminary data.</text>
</comment>
<keyword evidence="8 12" id="KW-0808">Transferase</keyword>
<dbReference type="SUPFAM" id="SSF75217">
    <property type="entry name" value="alpha/beta knot"/>
    <property type="match status" value="1"/>
</dbReference>
<evidence type="ECO:0000256" key="3">
    <source>
        <dbReference type="ARBA" id="ARBA00012328"/>
    </source>
</evidence>
<comment type="catalytic activity">
    <reaction evidence="11 12">
        <text>uridine(1498) in 16S rRNA + S-adenosyl-L-methionine = N(3)-methyluridine(1498) in 16S rRNA + S-adenosyl-L-homocysteine + H(+)</text>
        <dbReference type="Rhea" id="RHEA:42920"/>
        <dbReference type="Rhea" id="RHEA-COMP:10283"/>
        <dbReference type="Rhea" id="RHEA-COMP:10284"/>
        <dbReference type="ChEBI" id="CHEBI:15378"/>
        <dbReference type="ChEBI" id="CHEBI:57856"/>
        <dbReference type="ChEBI" id="CHEBI:59789"/>
        <dbReference type="ChEBI" id="CHEBI:65315"/>
        <dbReference type="ChEBI" id="CHEBI:74502"/>
        <dbReference type="EC" id="2.1.1.193"/>
    </reaction>
</comment>
<keyword evidence="9 12" id="KW-0949">S-adenosyl-L-methionine</keyword>
<organism evidence="14 15">
    <name type="scientific">Furfurilactobacillus curtus</name>
    <dbReference type="NCBI Taxonomy" id="1746200"/>
    <lineage>
        <taxon>Bacteria</taxon>
        <taxon>Bacillati</taxon>
        <taxon>Bacillota</taxon>
        <taxon>Bacilli</taxon>
        <taxon>Lactobacillales</taxon>
        <taxon>Lactobacillaceae</taxon>
        <taxon>Furfurilactobacillus</taxon>
    </lineage>
</organism>
<protein>
    <recommendedName>
        <fullName evidence="4 12">Ribosomal RNA small subunit methyltransferase E</fullName>
        <ecNumber evidence="3 12">2.1.1.193</ecNumber>
    </recommendedName>
</protein>
<keyword evidence="15" id="KW-1185">Reference proteome</keyword>
<evidence type="ECO:0000256" key="1">
    <source>
        <dbReference type="ARBA" id="ARBA00004496"/>
    </source>
</evidence>
<dbReference type="EMBL" id="BQXO01000001">
    <property type="protein sequence ID" value="GKT05120.1"/>
    <property type="molecule type" value="Genomic_DNA"/>
</dbReference>
<evidence type="ECO:0000256" key="10">
    <source>
        <dbReference type="ARBA" id="ARBA00025699"/>
    </source>
</evidence>
<comment type="function">
    <text evidence="10 12">Specifically methylates the N3 position of the uracil ring of uridine 1498 (m3U1498) in 16S rRNA. Acts on the fully assembled 30S ribosomal subunit.</text>
</comment>
<dbReference type="Pfam" id="PF04452">
    <property type="entry name" value="Methyltrans_RNA"/>
    <property type="match status" value="1"/>
</dbReference>
<evidence type="ECO:0000256" key="5">
    <source>
        <dbReference type="ARBA" id="ARBA00022490"/>
    </source>
</evidence>
<reference evidence="14 15" key="1">
    <citation type="submission" date="2022-03" db="EMBL/GenBank/DDBJ databases">
        <title>Draft genome sequence of Furfurilactobacillus curtus JCM 31185.</title>
        <authorList>
            <person name="Suzuki S."/>
            <person name="Endo A."/>
            <person name="Kajikawa A."/>
        </authorList>
    </citation>
    <scope>NUCLEOTIDE SEQUENCE [LARGE SCALE GENOMIC DNA]</scope>
    <source>
        <strain evidence="14 15">JCM 31185</strain>
    </source>
</reference>
<evidence type="ECO:0000256" key="7">
    <source>
        <dbReference type="ARBA" id="ARBA00022603"/>
    </source>
</evidence>
<evidence type="ECO:0000256" key="8">
    <source>
        <dbReference type="ARBA" id="ARBA00022679"/>
    </source>
</evidence>
<dbReference type="InterPro" id="IPR015947">
    <property type="entry name" value="PUA-like_sf"/>
</dbReference>
<evidence type="ECO:0000313" key="15">
    <source>
        <dbReference type="Proteomes" id="UP001628078"/>
    </source>
</evidence>
<evidence type="ECO:0000256" key="4">
    <source>
        <dbReference type="ARBA" id="ARBA00013673"/>
    </source>
</evidence>
<name>A0ABQ5JLU1_9LACO</name>
<dbReference type="PIRSF" id="PIRSF015601">
    <property type="entry name" value="MTase_slr0722"/>
    <property type="match status" value="1"/>
</dbReference>
<evidence type="ECO:0000313" key="14">
    <source>
        <dbReference type="EMBL" id="GKT05120.1"/>
    </source>
</evidence>
<evidence type="ECO:0000256" key="11">
    <source>
        <dbReference type="ARBA" id="ARBA00047944"/>
    </source>
</evidence>
<dbReference type="InterPro" id="IPR029026">
    <property type="entry name" value="tRNA_m1G_MTases_N"/>
</dbReference>
<dbReference type="InterPro" id="IPR046886">
    <property type="entry name" value="RsmE_MTase_dom"/>
</dbReference>
<dbReference type="EC" id="2.1.1.193" evidence="3 12"/>
<keyword evidence="5 12" id="KW-0963">Cytoplasm</keyword>